<dbReference type="GO" id="GO:0008168">
    <property type="term" value="F:methyltransferase activity"/>
    <property type="evidence" value="ECO:0007669"/>
    <property type="project" value="UniProtKB-KW"/>
</dbReference>
<reference evidence="2" key="1">
    <citation type="submission" date="2023-10" db="EMBL/GenBank/DDBJ databases">
        <title>Complete genome sequence of Streptomyces sp. JL1001.</title>
        <authorList>
            <person name="Jiang L."/>
        </authorList>
    </citation>
    <scope>NUCLEOTIDE SEQUENCE</scope>
    <source>
        <strain evidence="2">JL1001</strain>
    </source>
</reference>
<dbReference type="SUPFAM" id="SSF53335">
    <property type="entry name" value="S-adenosyl-L-methionine-dependent methyltransferases"/>
    <property type="match status" value="1"/>
</dbReference>
<accession>A0AAU8KE42</accession>
<dbReference type="RefSeq" id="WP_354596820.1">
    <property type="nucleotide sequence ID" value="NZ_CP136798.1"/>
</dbReference>
<organism evidence="2">
    <name type="scientific">Streptomyces sp. JL1001</name>
    <dbReference type="NCBI Taxonomy" id="3078227"/>
    <lineage>
        <taxon>Bacteria</taxon>
        <taxon>Bacillati</taxon>
        <taxon>Actinomycetota</taxon>
        <taxon>Actinomycetes</taxon>
        <taxon>Kitasatosporales</taxon>
        <taxon>Streptomycetaceae</taxon>
        <taxon>Streptomyces</taxon>
    </lineage>
</organism>
<dbReference type="EMBL" id="CP136798">
    <property type="protein sequence ID" value="XCN13917.1"/>
    <property type="molecule type" value="Genomic_DNA"/>
</dbReference>
<keyword evidence="2" id="KW-0808">Transferase</keyword>
<dbReference type="Gene3D" id="3.40.50.150">
    <property type="entry name" value="Vaccinia Virus protein VP39"/>
    <property type="match status" value="1"/>
</dbReference>
<evidence type="ECO:0000256" key="1">
    <source>
        <dbReference type="SAM" id="MobiDB-lite"/>
    </source>
</evidence>
<evidence type="ECO:0000313" key="2">
    <source>
        <dbReference type="EMBL" id="XCN13917.1"/>
    </source>
</evidence>
<dbReference type="GO" id="GO:0032259">
    <property type="term" value="P:methylation"/>
    <property type="evidence" value="ECO:0007669"/>
    <property type="project" value="UniProtKB-KW"/>
</dbReference>
<proteinExistence type="predicted"/>
<gene>
    <name evidence="2" type="ORF">R1Y80_09735</name>
</gene>
<feature type="region of interest" description="Disordered" evidence="1">
    <location>
        <begin position="1"/>
        <end position="21"/>
    </location>
</feature>
<dbReference type="AlphaFoldDB" id="A0AAU8KE42"/>
<name>A0AAU8KE42_9ACTN</name>
<feature type="compositionally biased region" description="Basic and acidic residues" evidence="1">
    <location>
        <begin position="1"/>
        <end position="10"/>
    </location>
</feature>
<protein>
    <submittedName>
        <fullName evidence="2">SAM-dependent methyltransferase</fullName>
    </submittedName>
</protein>
<dbReference type="InterPro" id="IPR029063">
    <property type="entry name" value="SAM-dependent_MTases_sf"/>
</dbReference>
<keyword evidence="2" id="KW-0489">Methyltransferase</keyword>
<sequence>MTTALDRARALLDTPPPQPVPGQLDLRSNDVTRLPPRVPNGLTVLDTYCCQGGASMGYYLAGFDVVGVDLNPQPHYPFEFYQGDAVQFIREHGGDFDLIAGSPTCRRWTNAQRIRGNDHPDLITPTRAAMIATGRPYIIENVEGAAAALVDPLLLCGAMFGLRTYRHRLFESSLPLGTKLHPRHLAPLAKMGRPVRDGEFMHIVGNFSGADQARTVMGMPWATRDGLREAIPPAYTQFLGEQAAAQLAPHTTTWSPR</sequence>